<dbReference type="Gene3D" id="3.40.1190.10">
    <property type="entry name" value="Mur-like, catalytic domain"/>
    <property type="match status" value="1"/>
</dbReference>
<dbReference type="PANTHER" id="PTHR11136">
    <property type="entry name" value="FOLYLPOLYGLUTAMATE SYNTHASE-RELATED"/>
    <property type="match status" value="1"/>
</dbReference>
<dbReference type="PATRIC" id="fig|1619050.3.peg.508"/>
<keyword evidence="4" id="KW-0067">ATP-binding</keyword>
<evidence type="ECO:0000256" key="3">
    <source>
        <dbReference type="ARBA" id="ARBA00022741"/>
    </source>
</evidence>
<evidence type="ECO:0000313" key="7">
    <source>
        <dbReference type="Proteomes" id="UP000034911"/>
    </source>
</evidence>
<keyword evidence="2" id="KW-0436">Ligase</keyword>
<sequence length="296" mass="32850">MNTIARYNQAVKFLENLSNIYQPFGFTMERPSAHPELHLKRMRYFLRMLGNSEKSMKFVHVTGTAGKGSVAHLVHRMLVSDGKRVGLFTSPFVTTTAEKIVVNNRFISARDFARLVGWMKPFISRAYTQCSYGGPTYFEVLFALALMYFREQKCAWSVLEVGCGGRFDATNVIPSPKVAVITNVDYDHTQLLGKTLKKIAYEKAGIVKKGCVCITGEQRPRISAIIEKECAKVGAHFLYVVAHSKNTTEGNVSIAEETARTCGVSEKAIVRGGEGARLPARFEIMQAKPLVILDGA</sequence>
<feature type="domain" description="Mur ligase central" evidence="5">
    <location>
        <begin position="61"/>
        <end position="209"/>
    </location>
</feature>
<dbReference type="GO" id="GO:0005524">
    <property type="term" value="F:ATP binding"/>
    <property type="evidence" value="ECO:0007669"/>
    <property type="project" value="UniProtKB-KW"/>
</dbReference>
<dbReference type="GO" id="GO:0005737">
    <property type="term" value="C:cytoplasm"/>
    <property type="evidence" value="ECO:0007669"/>
    <property type="project" value="TreeGrafter"/>
</dbReference>
<comment type="caution">
    <text evidence="6">The sequence shown here is derived from an EMBL/GenBank/DDBJ whole genome shotgun (WGS) entry which is preliminary data.</text>
</comment>
<gene>
    <name evidence="6" type="ORF">UX20_C0025G0003</name>
</gene>
<dbReference type="InterPro" id="IPR001645">
    <property type="entry name" value="Folylpolyglutamate_synth"/>
</dbReference>
<accession>A0A0G1Q6D1</accession>
<organism evidence="6 7">
    <name type="scientific">Candidatus Magasanikbacteria bacterium GW2011_GWC2_45_8</name>
    <dbReference type="NCBI Taxonomy" id="1619050"/>
    <lineage>
        <taxon>Bacteria</taxon>
        <taxon>Candidatus Magasanikiibacteriota</taxon>
    </lineage>
</organism>
<evidence type="ECO:0000256" key="1">
    <source>
        <dbReference type="ARBA" id="ARBA00008276"/>
    </source>
</evidence>
<dbReference type="Proteomes" id="UP000034911">
    <property type="component" value="Unassembled WGS sequence"/>
</dbReference>
<proteinExistence type="inferred from homology"/>
<evidence type="ECO:0000259" key="5">
    <source>
        <dbReference type="Pfam" id="PF08245"/>
    </source>
</evidence>
<protein>
    <submittedName>
        <fullName evidence="6">FolC bifunctional protein</fullName>
    </submittedName>
</protein>
<dbReference type="GO" id="GO:0008841">
    <property type="term" value="F:dihydrofolate synthase activity"/>
    <property type="evidence" value="ECO:0007669"/>
    <property type="project" value="TreeGrafter"/>
</dbReference>
<dbReference type="Pfam" id="PF08245">
    <property type="entry name" value="Mur_ligase_M"/>
    <property type="match status" value="1"/>
</dbReference>
<dbReference type="STRING" id="1619050.UX20_C0025G0003"/>
<dbReference type="SUPFAM" id="SSF53623">
    <property type="entry name" value="MurD-like peptide ligases, catalytic domain"/>
    <property type="match status" value="1"/>
</dbReference>
<evidence type="ECO:0000256" key="2">
    <source>
        <dbReference type="ARBA" id="ARBA00022598"/>
    </source>
</evidence>
<name>A0A0G1Q6D1_9BACT</name>
<evidence type="ECO:0000256" key="4">
    <source>
        <dbReference type="ARBA" id="ARBA00022840"/>
    </source>
</evidence>
<dbReference type="InterPro" id="IPR013221">
    <property type="entry name" value="Mur_ligase_cen"/>
</dbReference>
<dbReference type="EMBL" id="LCLH01000025">
    <property type="protein sequence ID" value="KKU13303.1"/>
    <property type="molecule type" value="Genomic_DNA"/>
</dbReference>
<dbReference type="AlphaFoldDB" id="A0A0G1Q6D1"/>
<reference evidence="6 7" key="1">
    <citation type="journal article" date="2015" name="Nature">
        <title>rRNA introns, odd ribosomes, and small enigmatic genomes across a large radiation of phyla.</title>
        <authorList>
            <person name="Brown C.T."/>
            <person name="Hug L.A."/>
            <person name="Thomas B.C."/>
            <person name="Sharon I."/>
            <person name="Castelle C.J."/>
            <person name="Singh A."/>
            <person name="Wilkins M.J."/>
            <person name="Williams K.H."/>
            <person name="Banfield J.F."/>
        </authorList>
    </citation>
    <scope>NUCLEOTIDE SEQUENCE [LARGE SCALE GENOMIC DNA]</scope>
</reference>
<comment type="similarity">
    <text evidence="1">Belongs to the folylpolyglutamate synthase family.</text>
</comment>
<dbReference type="InterPro" id="IPR036565">
    <property type="entry name" value="Mur-like_cat_sf"/>
</dbReference>
<evidence type="ECO:0000313" key="6">
    <source>
        <dbReference type="EMBL" id="KKU13303.1"/>
    </source>
</evidence>
<dbReference type="NCBIfam" id="TIGR01499">
    <property type="entry name" value="folC"/>
    <property type="match status" value="1"/>
</dbReference>
<dbReference type="GO" id="GO:0004326">
    <property type="term" value="F:tetrahydrofolylpolyglutamate synthase activity"/>
    <property type="evidence" value="ECO:0007669"/>
    <property type="project" value="InterPro"/>
</dbReference>
<dbReference type="PANTHER" id="PTHR11136:SF0">
    <property type="entry name" value="DIHYDROFOLATE SYNTHETASE-RELATED"/>
    <property type="match status" value="1"/>
</dbReference>
<keyword evidence="3" id="KW-0547">Nucleotide-binding</keyword>